<keyword evidence="6 8" id="KW-0802">TPR repeat</keyword>
<feature type="repeat" description="TPR" evidence="8">
    <location>
        <begin position="625"/>
        <end position="658"/>
    </location>
</feature>
<dbReference type="PROSITE" id="PS51996">
    <property type="entry name" value="TR_MART"/>
    <property type="match status" value="1"/>
</dbReference>
<dbReference type="AlphaFoldDB" id="A0A8S2KGV3"/>
<dbReference type="InterPro" id="IPR019734">
    <property type="entry name" value="TPR_rpt"/>
</dbReference>
<dbReference type="Gene3D" id="1.25.40.10">
    <property type="entry name" value="Tetratricopeptide repeat domain"/>
    <property type="match status" value="2"/>
</dbReference>
<keyword evidence="5" id="KW-0677">Repeat</keyword>
<dbReference type="Pfam" id="PF01129">
    <property type="entry name" value="ART"/>
    <property type="match status" value="1"/>
</dbReference>
<keyword evidence="3 9" id="KW-0808">Transferase</keyword>
<evidence type="ECO:0000256" key="4">
    <source>
        <dbReference type="ARBA" id="ARBA00022695"/>
    </source>
</evidence>
<dbReference type="EMBL" id="CAJOBA010009333">
    <property type="protein sequence ID" value="CAF3848875.1"/>
    <property type="molecule type" value="Genomic_DNA"/>
</dbReference>
<feature type="non-terminal residue" evidence="11">
    <location>
        <position position="1"/>
    </location>
</feature>
<proteinExistence type="inferred from homology"/>
<comment type="similarity">
    <text evidence="1 9">Belongs to the Arg-specific ADP-ribosyltransferase family.</text>
</comment>
<keyword evidence="4" id="KW-0548">Nucleotidyltransferase</keyword>
<comment type="catalytic activity">
    <reaction evidence="7 9">
        <text>L-arginyl-[protein] + NAD(+) = N(omega)-(ADP-D-ribosyl)-L-arginyl-[protein] + nicotinamide + H(+)</text>
        <dbReference type="Rhea" id="RHEA:19149"/>
        <dbReference type="Rhea" id="RHEA-COMP:10532"/>
        <dbReference type="Rhea" id="RHEA-COMP:15087"/>
        <dbReference type="ChEBI" id="CHEBI:15378"/>
        <dbReference type="ChEBI" id="CHEBI:17154"/>
        <dbReference type="ChEBI" id="CHEBI:29965"/>
        <dbReference type="ChEBI" id="CHEBI:57540"/>
        <dbReference type="ChEBI" id="CHEBI:142554"/>
        <dbReference type="EC" id="2.4.2.31"/>
    </reaction>
</comment>
<evidence type="ECO:0000256" key="1">
    <source>
        <dbReference type="ARBA" id="ARBA00009558"/>
    </source>
</evidence>
<dbReference type="GO" id="GO:0106274">
    <property type="term" value="F:NAD+-protein-arginine ADP-ribosyltransferase activity"/>
    <property type="evidence" value="ECO:0007669"/>
    <property type="project" value="UniProtKB-EC"/>
</dbReference>
<evidence type="ECO:0000256" key="6">
    <source>
        <dbReference type="ARBA" id="ARBA00022803"/>
    </source>
</evidence>
<feature type="repeat" description="TPR" evidence="8">
    <location>
        <begin position="583"/>
        <end position="616"/>
    </location>
</feature>
<keyword evidence="2 9" id="KW-0328">Glycosyltransferase</keyword>
<organism evidence="11 12">
    <name type="scientific">Didymodactylos carnosus</name>
    <dbReference type="NCBI Taxonomy" id="1234261"/>
    <lineage>
        <taxon>Eukaryota</taxon>
        <taxon>Metazoa</taxon>
        <taxon>Spiralia</taxon>
        <taxon>Gnathifera</taxon>
        <taxon>Rotifera</taxon>
        <taxon>Eurotatoria</taxon>
        <taxon>Bdelloidea</taxon>
        <taxon>Philodinida</taxon>
        <taxon>Philodinidae</taxon>
        <taxon>Didymodactylos</taxon>
    </lineage>
</organism>
<evidence type="ECO:0000256" key="9">
    <source>
        <dbReference type="RuleBase" id="RU361228"/>
    </source>
</evidence>
<keyword evidence="9" id="KW-0520">NAD</keyword>
<dbReference type="InterPro" id="IPR000768">
    <property type="entry name" value="ART"/>
</dbReference>
<feature type="repeat" description="TPR" evidence="8">
    <location>
        <begin position="541"/>
        <end position="574"/>
    </location>
</feature>
<evidence type="ECO:0000256" key="3">
    <source>
        <dbReference type="ARBA" id="ARBA00022679"/>
    </source>
</evidence>
<dbReference type="GO" id="GO:0016779">
    <property type="term" value="F:nucleotidyltransferase activity"/>
    <property type="evidence" value="ECO:0007669"/>
    <property type="project" value="UniProtKB-KW"/>
</dbReference>
<dbReference type="EC" id="2.4.2.31" evidence="9"/>
<dbReference type="Pfam" id="PF13424">
    <property type="entry name" value="TPR_12"/>
    <property type="match status" value="2"/>
</dbReference>
<evidence type="ECO:0000313" key="11">
    <source>
        <dbReference type="EMBL" id="CAF3848875.1"/>
    </source>
</evidence>
<comment type="caution">
    <text evidence="11">The sequence shown here is derived from an EMBL/GenBank/DDBJ whole genome shotgun (WGS) entry which is preliminary data.</text>
</comment>
<dbReference type="PROSITE" id="PS50005">
    <property type="entry name" value="TPR"/>
    <property type="match status" value="3"/>
</dbReference>
<dbReference type="SUPFAM" id="SSF56399">
    <property type="entry name" value="ADP-ribosylation"/>
    <property type="match status" value="1"/>
</dbReference>
<dbReference type="SUPFAM" id="SSF48452">
    <property type="entry name" value="TPR-like"/>
    <property type="match status" value="2"/>
</dbReference>
<evidence type="ECO:0000256" key="5">
    <source>
        <dbReference type="ARBA" id="ARBA00022737"/>
    </source>
</evidence>
<dbReference type="InterPro" id="IPR011990">
    <property type="entry name" value="TPR-like_helical_dom_sf"/>
</dbReference>
<sequence>MGCCPMANAVQLTAFHHSTAAQVTENVNVPPEITPNKHSDCSEVQPSRVTLQPTHTISLANDRPPTQQRRIFGDFIIVYLGEERIYNDPLLSELRSLLNRLKSFHNIEECLTYIQMIRKEKVLLIISDSFIHEAVPRLQSQSQIYSIYTYGSNADDTEPPNDKVRGVYSTTATLSEQLLRDTARIENDDVPMNIVSAESVEGDSNARQEPEFMYAQLLKDILLDMKRNDATKSDMIDACRKWLLENGHEDDLAIVNEFERDYNDPTLAILWYTRPTFLYTLLNKALREQDIDLLYSFRFFIKDLHEQLSVLHPEYIKTLGKTKTLTVYRGLGIFPVEFDKIKNNVGGFLSMTSFLSTSTNKEVAVGFAQHPVHGKDAVLLQMNVDVDKCKTAFVDIQDLSFYKTEAEVLFTTGTVFKIISVVQQPNGIWNVQLKLTGEEDEQLRKLTKHMKATIEVTSHPLLNLILLLRHMGQFNKVEQFCKLALQDPTITSDGLILSEVYNTLGHTYFVISSDFDRTIEIYEKGLELRIRHTSPDNPALAPTYNSLGEIYLVHGDLDRALTIFKKALHLQLNAPTPNQKQIGIYFANIGTVYLKQEHYSEALEMYEKSLKIRLQILPSTSPDIAVSYVNIGSVYYEQKDYNKAIEYYKKTLEIQLSSLPIYHLTLAITYYNLCWAHYQK</sequence>
<dbReference type="PROSITE" id="PS50293">
    <property type="entry name" value="TPR_REGION"/>
    <property type="match status" value="2"/>
</dbReference>
<dbReference type="EMBL" id="CAJNOK010009318">
    <property type="protein sequence ID" value="CAF1086549.1"/>
    <property type="molecule type" value="Genomic_DNA"/>
</dbReference>
<evidence type="ECO:0000256" key="7">
    <source>
        <dbReference type="ARBA" id="ARBA00047597"/>
    </source>
</evidence>
<keyword evidence="9" id="KW-0521">NADP</keyword>
<dbReference type="PANTHER" id="PTHR45641:SF1">
    <property type="entry name" value="AAA+ ATPASE DOMAIN-CONTAINING PROTEIN"/>
    <property type="match status" value="1"/>
</dbReference>
<evidence type="ECO:0000313" key="12">
    <source>
        <dbReference type="Proteomes" id="UP000682733"/>
    </source>
</evidence>
<dbReference type="SMART" id="SM00028">
    <property type="entry name" value="TPR"/>
    <property type="match status" value="5"/>
</dbReference>
<protein>
    <recommendedName>
        <fullName evidence="9">NAD(P)(+)--arginine ADP-ribosyltransferase</fullName>
        <ecNumber evidence="9">2.4.2.31</ecNumber>
    </recommendedName>
    <alternativeName>
        <fullName evidence="9">Mono(ADP-ribosyl)transferase</fullName>
    </alternativeName>
</protein>
<dbReference type="Proteomes" id="UP000677228">
    <property type="component" value="Unassembled WGS sequence"/>
</dbReference>
<dbReference type="Gene3D" id="3.90.176.10">
    <property type="entry name" value="Toxin ADP-ribosyltransferase, Chain A, domain 1"/>
    <property type="match status" value="1"/>
</dbReference>
<reference evidence="11" key="1">
    <citation type="submission" date="2021-02" db="EMBL/GenBank/DDBJ databases">
        <authorList>
            <person name="Nowell W R."/>
        </authorList>
    </citation>
    <scope>NUCLEOTIDE SEQUENCE</scope>
</reference>
<evidence type="ECO:0000313" key="10">
    <source>
        <dbReference type="EMBL" id="CAF1086549.1"/>
    </source>
</evidence>
<gene>
    <name evidence="10" type="ORF">OVA965_LOCUS18626</name>
    <name evidence="11" type="ORF">TMI583_LOCUS18635</name>
</gene>
<evidence type="ECO:0000256" key="2">
    <source>
        <dbReference type="ARBA" id="ARBA00022676"/>
    </source>
</evidence>
<dbReference type="Proteomes" id="UP000682733">
    <property type="component" value="Unassembled WGS sequence"/>
</dbReference>
<evidence type="ECO:0000256" key="8">
    <source>
        <dbReference type="PROSITE-ProRule" id="PRU00339"/>
    </source>
</evidence>
<dbReference type="PANTHER" id="PTHR45641">
    <property type="entry name" value="TETRATRICOPEPTIDE REPEAT PROTEIN (AFU_ORTHOLOGUE AFUA_6G03870)"/>
    <property type="match status" value="1"/>
</dbReference>
<accession>A0A8S2KGV3</accession>
<name>A0A8S2KGV3_9BILA</name>